<feature type="non-terminal residue" evidence="6">
    <location>
        <position position="1"/>
    </location>
</feature>
<organism evidence="6 7">
    <name type="scientific">Phrynosoma platyrhinos</name>
    <name type="common">Desert horned lizard</name>
    <dbReference type="NCBI Taxonomy" id="52577"/>
    <lineage>
        <taxon>Eukaryota</taxon>
        <taxon>Metazoa</taxon>
        <taxon>Chordata</taxon>
        <taxon>Craniata</taxon>
        <taxon>Vertebrata</taxon>
        <taxon>Euteleostomi</taxon>
        <taxon>Lepidosauria</taxon>
        <taxon>Squamata</taxon>
        <taxon>Bifurcata</taxon>
        <taxon>Unidentata</taxon>
        <taxon>Episquamata</taxon>
        <taxon>Toxicofera</taxon>
        <taxon>Iguania</taxon>
        <taxon>Phrynosomatidae</taxon>
        <taxon>Phrynosomatinae</taxon>
        <taxon>Phrynosoma</taxon>
    </lineage>
</organism>
<keyword evidence="1 4" id="KW-0245">EGF-like domain</keyword>
<reference evidence="6 7" key="1">
    <citation type="journal article" date="2022" name="Gigascience">
        <title>A chromosome-level genome assembly and annotation of the desert horned lizard, Phrynosoma platyrhinos, provides insight into chromosomal rearrangements among reptiles.</title>
        <authorList>
            <person name="Koochekian N."/>
            <person name="Ascanio A."/>
            <person name="Farleigh K."/>
            <person name="Card D.C."/>
            <person name="Schield D.R."/>
            <person name="Castoe T.A."/>
            <person name="Jezkova T."/>
        </authorList>
    </citation>
    <scope>NUCLEOTIDE SEQUENCE [LARGE SCALE GENOMIC DNA]</scope>
    <source>
        <strain evidence="6">NK-2021</strain>
    </source>
</reference>
<dbReference type="PANTHER" id="PTHR24046">
    <property type="entry name" value="SIGNAL PEPTIDE, CUB AND EGF-LIKE DOMAIN-CONTAINING"/>
    <property type="match status" value="1"/>
</dbReference>
<evidence type="ECO:0000313" key="7">
    <source>
        <dbReference type="Proteomes" id="UP000826234"/>
    </source>
</evidence>
<feature type="domain" description="EGF-like" evidence="5">
    <location>
        <begin position="39"/>
        <end position="79"/>
    </location>
</feature>
<dbReference type="SMART" id="SM00181">
    <property type="entry name" value="EGF"/>
    <property type="match status" value="3"/>
</dbReference>
<dbReference type="Pfam" id="PF07645">
    <property type="entry name" value="EGF_CA"/>
    <property type="match status" value="1"/>
</dbReference>
<accession>A0ABQ7SN81</accession>
<dbReference type="Gene3D" id="2.10.25.10">
    <property type="entry name" value="Laminin"/>
    <property type="match status" value="3"/>
</dbReference>
<proteinExistence type="predicted"/>
<sequence length="148" mass="16059">TCAVNNGGCDSKCHDAATGVHCSCPMGFMLQPDRKTCKDIDECRLNNGGCDHICRNTVGSFECSCKKGYKLLINERTCQGLQEEAAYFLECGLCSLFLSPDIDECSFDRTCDHICVNTPGSFQCLCHKGYTLYGLTHCGGISVTTGDL</sequence>
<feature type="disulfide bond" evidence="4">
    <location>
        <begin position="105"/>
        <end position="115"/>
    </location>
</feature>
<dbReference type="PANTHER" id="PTHR24046:SF2">
    <property type="entry name" value="SIGNAL PEPTIDE, CUB AND EGF-LIKE DOMAIN-CONTAINING PROTEIN 3"/>
    <property type="match status" value="1"/>
</dbReference>
<dbReference type="PROSITE" id="PS01186">
    <property type="entry name" value="EGF_2"/>
    <property type="match status" value="2"/>
</dbReference>
<dbReference type="SUPFAM" id="SSF57184">
    <property type="entry name" value="Growth factor receptor domain"/>
    <property type="match status" value="1"/>
</dbReference>
<keyword evidence="7" id="KW-1185">Reference proteome</keyword>
<dbReference type="SMART" id="SM00179">
    <property type="entry name" value="EGF_CA"/>
    <property type="match status" value="3"/>
</dbReference>
<dbReference type="EMBL" id="JAIPUX010005289">
    <property type="protein sequence ID" value="KAH0618822.1"/>
    <property type="molecule type" value="Genomic_DNA"/>
</dbReference>
<dbReference type="InterPro" id="IPR049883">
    <property type="entry name" value="NOTCH1_EGF-like"/>
</dbReference>
<dbReference type="Proteomes" id="UP000826234">
    <property type="component" value="Unassembled WGS sequence"/>
</dbReference>
<dbReference type="InterPro" id="IPR052071">
    <property type="entry name" value="SCUB_EGF-like_domain"/>
</dbReference>
<keyword evidence="3 4" id="KW-1015">Disulfide bond</keyword>
<protein>
    <recommendedName>
        <fullName evidence="5">EGF-like domain-containing protein</fullName>
    </recommendedName>
</protein>
<evidence type="ECO:0000256" key="3">
    <source>
        <dbReference type="ARBA" id="ARBA00023157"/>
    </source>
</evidence>
<dbReference type="PROSITE" id="PS50026">
    <property type="entry name" value="EGF_3"/>
    <property type="match status" value="2"/>
</dbReference>
<evidence type="ECO:0000259" key="5">
    <source>
        <dbReference type="PROSITE" id="PS50026"/>
    </source>
</evidence>
<name>A0ABQ7SN81_PHRPL</name>
<evidence type="ECO:0000256" key="2">
    <source>
        <dbReference type="ARBA" id="ARBA00022737"/>
    </source>
</evidence>
<gene>
    <name evidence="6" type="ORF">JD844_018312</name>
</gene>
<feature type="domain" description="EGF-like" evidence="5">
    <location>
        <begin position="101"/>
        <end position="139"/>
    </location>
</feature>
<dbReference type="InterPro" id="IPR001881">
    <property type="entry name" value="EGF-like_Ca-bd_dom"/>
</dbReference>
<dbReference type="InterPro" id="IPR000152">
    <property type="entry name" value="EGF-type_Asp/Asn_hydroxyl_site"/>
</dbReference>
<evidence type="ECO:0000313" key="6">
    <source>
        <dbReference type="EMBL" id="KAH0618822.1"/>
    </source>
</evidence>
<evidence type="ECO:0000256" key="4">
    <source>
        <dbReference type="PROSITE-ProRule" id="PRU00076"/>
    </source>
</evidence>
<dbReference type="InterPro" id="IPR009030">
    <property type="entry name" value="Growth_fac_rcpt_cys_sf"/>
</dbReference>
<dbReference type="PROSITE" id="PS00010">
    <property type="entry name" value="ASX_HYDROXYL"/>
    <property type="match status" value="2"/>
</dbReference>
<dbReference type="InterPro" id="IPR018097">
    <property type="entry name" value="EGF_Ca-bd_CS"/>
</dbReference>
<comment type="caution">
    <text evidence="4">Lacks conserved residue(s) required for the propagation of feature annotation.</text>
</comment>
<dbReference type="Pfam" id="PF14670">
    <property type="entry name" value="FXa_inhibition"/>
    <property type="match status" value="2"/>
</dbReference>
<dbReference type="InterPro" id="IPR000742">
    <property type="entry name" value="EGF"/>
</dbReference>
<comment type="caution">
    <text evidence="6">The sequence shown here is derived from an EMBL/GenBank/DDBJ whole genome shotgun (WGS) entry which is preliminary data.</text>
</comment>
<dbReference type="PROSITE" id="PS01187">
    <property type="entry name" value="EGF_CA"/>
    <property type="match status" value="1"/>
</dbReference>
<evidence type="ECO:0000256" key="1">
    <source>
        <dbReference type="ARBA" id="ARBA00022536"/>
    </source>
</evidence>
<keyword evidence="2" id="KW-0677">Repeat</keyword>